<name>A0A8X6QK30_NEPPI</name>
<feature type="region of interest" description="Disordered" evidence="1">
    <location>
        <begin position="19"/>
        <end position="54"/>
    </location>
</feature>
<dbReference type="AlphaFoldDB" id="A0A8X6QK30"/>
<sequence>MPEPHWSMTNQVSRYFRSESWRIKNQSPGDADSDTDPGRNLNPDRSDRSDGMRRYARKVRSGLLIPFHRADAIRKWSTSIDPVLVPETPGPTGTANPGDPNPTS</sequence>
<reference evidence="2" key="1">
    <citation type="submission" date="2020-08" db="EMBL/GenBank/DDBJ databases">
        <title>Multicomponent nature underlies the extraordinary mechanical properties of spider dragline silk.</title>
        <authorList>
            <person name="Kono N."/>
            <person name="Nakamura H."/>
            <person name="Mori M."/>
            <person name="Yoshida Y."/>
            <person name="Ohtoshi R."/>
            <person name="Malay A.D."/>
            <person name="Moran D.A.P."/>
            <person name="Tomita M."/>
            <person name="Numata K."/>
            <person name="Arakawa K."/>
        </authorList>
    </citation>
    <scope>NUCLEOTIDE SEQUENCE</scope>
</reference>
<organism evidence="2 3">
    <name type="scientific">Nephila pilipes</name>
    <name type="common">Giant wood spider</name>
    <name type="synonym">Nephila maculata</name>
    <dbReference type="NCBI Taxonomy" id="299642"/>
    <lineage>
        <taxon>Eukaryota</taxon>
        <taxon>Metazoa</taxon>
        <taxon>Ecdysozoa</taxon>
        <taxon>Arthropoda</taxon>
        <taxon>Chelicerata</taxon>
        <taxon>Arachnida</taxon>
        <taxon>Araneae</taxon>
        <taxon>Araneomorphae</taxon>
        <taxon>Entelegynae</taxon>
        <taxon>Araneoidea</taxon>
        <taxon>Nephilidae</taxon>
        <taxon>Nephila</taxon>
    </lineage>
</organism>
<evidence type="ECO:0000313" key="2">
    <source>
        <dbReference type="EMBL" id="GFU17679.1"/>
    </source>
</evidence>
<dbReference type="EMBL" id="BMAW01030690">
    <property type="protein sequence ID" value="GFU17679.1"/>
    <property type="molecule type" value="Genomic_DNA"/>
</dbReference>
<accession>A0A8X6QK30</accession>
<gene>
    <name evidence="2" type="ORF">NPIL_382971</name>
</gene>
<comment type="caution">
    <text evidence="2">The sequence shown here is derived from an EMBL/GenBank/DDBJ whole genome shotgun (WGS) entry which is preliminary data.</text>
</comment>
<dbReference type="Proteomes" id="UP000887013">
    <property type="component" value="Unassembled WGS sequence"/>
</dbReference>
<keyword evidence="3" id="KW-1185">Reference proteome</keyword>
<proteinExistence type="predicted"/>
<feature type="compositionally biased region" description="Basic and acidic residues" evidence="1">
    <location>
        <begin position="42"/>
        <end position="53"/>
    </location>
</feature>
<evidence type="ECO:0000313" key="3">
    <source>
        <dbReference type="Proteomes" id="UP000887013"/>
    </source>
</evidence>
<protein>
    <submittedName>
        <fullName evidence="2">Uncharacterized protein</fullName>
    </submittedName>
</protein>
<evidence type="ECO:0000256" key="1">
    <source>
        <dbReference type="SAM" id="MobiDB-lite"/>
    </source>
</evidence>
<feature type="region of interest" description="Disordered" evidence="1">
    <location>
        <begin position="76"/>
        <end position="104"/>
    </location>
</feature>